<dbReference type="PANTHER" id="PTHR42736">
    <property type="entry name" value="PROTEIN-GLUTAMINE GAMMA-GLUTAMYLTRANSFERASE"/>
    <property type="match status" value="1"/>
</dbReference>
<dbReference type="Pfam" id="PF01841">
    <property type="entry name" value="Transglut_core"/>
    <property type="match status" value="1"/>
</dbReference>
<evidence type="ECO:0000313" key="4">
    <source>
        <dbReference type="EMBL" id="GBF79263.1"/>
    </source>
</evidence>
<dbReference type="InterPro" id="IPR002931">
    <property type="entry name" value="Transglutaminase-like"/>
</dbReference>
<feature type="transmembrane region" description="Helical" evidence="2">
    <location>
        <begin position="56"/>
        <end position="73"/>
    </location>
</feature>
<dbReference type="EMBL" id="BDQK01000001">
    <property type="protein sequence ID" value="GBF79263.1"/>
    <property type="molecule type" value="Genomic_DNA"/>
</dbReference>
<evidence type="ECO:0000256" key="1">
    <source>
        <dbReference type="SAM" id="MobiDB-lite"/>
    </source>
</evidence>
<evidence type="ECO:0000256" key="2">
    <source>
        <dbReference type="SAM" id="Phobius"/>
    </source>
</evidence>
<feature type="region of interest" description="Disordered" evidence="1">
    <location>
        <begin position="267"/>
        <end position="290"/>
    </location>
</feature>
<proteinExistence type="predicted"/>
<evidence type="ECO:0000313" key="5">
    <source>
        <dbReference type="Proteomes" id="UP000287247"/>
    </source>
</evidence>
<dbReference type="SUPFAM" id="SSF54001">
    <property type="entry name" value="Cysteine proteinases"/>
    <property type="match status" value="1"/>
</dbReference>
<dbReference type="RefSeq" id="WP_124977778.1">
    <property type="nucleotide sequence ID" value="NZ_BDQK01000001.1"/>
</dbReference>
<keyword evidence="2" id="KW-0472">Membrane</keyword>
<feature type="transmembrane region" description="Helical" evidence="2">
    <location>
        <begin position="80"/>
        <end position="102"/>
    </location>
</feature>
<dbReference type="Proteomes" id="UP000287247">
    <property type="component" value="Unassembled WGS sequence"/>
</dbReference>
<feature type="transmembrane region" description="Helical" evidence="2">
    <location>
        <begin position="156"/>
        <end position="175"/>
    </location>
</feature>
<feature type="domain" description="Transglutaminase-like" evidence="3">
    <location>
        <begin position="520"/>
        <end position="591"/>
    </location>
</feature>
<dbReference type="InterPro" id="IPR021878">
    <property type="entry name" value="TgpA_N"/>
</dbReference>
<feature type="transmembrane region" description="Helical" evidence="2">
    <location>
        <begin position="31"/>
        <end position="50"/>
    </location>
</feature>
<feature type="transmembrane region" description="Helical" evidence="2">
    <location>
        <begin position="216"/>
        <end position="234"/>
    </location>
</feature>
<dbReference type="PANTHER" id="PTHR42736:SF1">
    <property type="entry name" value="PROTEIN-GLUTAMINE GAMMA-GLUTAMYLTRANSFERASE"/>
    <property type="match status" value="1"/>
</dbReference>
<accession>A0A401ID81</accession>
<dbReference type="AlphaFoldDB" id="A0A401ID81"/>
<keyword evidence="5" id="KW-1185">Reference proteome</keyword>
<protein>
    <submittedName>
        <fullName evidence="4">Transglutaminase domain protein</fullName>
    </submittedName>
</protein>
<reference evidence="5" key="1">
    <citation type="submission" date="2017-05" db="EMBL/GenBank/DDBJ databases">
        <title>Physiological properties and genetic analysis related to exopolysaccharide production of fresh-water unicellular cyanobacterium Aphanothece sacrum, Suizenji Nori, that has been cultured as a food source in Japan.</title>
        <authorList>
            <person name="Kanesaki Y."/>
            <person name="Yoshikawa S."/>
            <person name="Ohki K."/>
        </authorList>
    </citation>
    <scope>NUCLEOTIDE SEQUENCE [LARGE SCALE GENOMIC DNA]</scope>
    <source>
        <strain evidence="5">FPU1</strain>
    </source>
</reference>
<dbReference type="SMART" id="SM00460">
    <property type="entry name" value="TGc"/>
    <property type="match status" value="1"/>
</dbReference>
<dbReference type="OrthoDB" id="9804872at2"/>
<organism evidence="4 5">
    <name type="scientific">Aphanothece sacrum FPU1</name>
    <dbReference type="NCBI Taxonomy" id="1920663"/>
    <lineage>
        <taxon>Bacteria</taxon>
        <taxon>Bacillati</taxon>
        <taxon>Cyanobacteriota</taxon>
        <taxon>Cyanophyceae</taxon>
        <taxon>Oscillatoriophycideae</taxon>
        <taxon>Chroococcales</taxon>
        <taxon>Aphanothecaceae</taxon>
        <taxon>Aphanothece</taxon>
    </lineage>
</organism>
<comment type="caution">
    <text evidence="4">The sequence shown here is derived from an EMBL/GenBank/DDBJ whole genome shotgun (WGS) entry which is preliminary data.</text>
</comment>
<dbReference type="Pfam" id="PF13559">
    <property type="entry name" value="DUF4129"/>
    <property type="match status" value="1"/>
</dbReference>
<dbReference type="InterPro" id="IPR025403">
    <property type="entry name" value="TgpA-like_C"/>
</dbReference>
<feature type="transmembrane region" description="Helical" evidence="2">
    <location>
        <begin position="654"/>
        <end position="675"/>
    </location>
</feature>
<evidence type="ECO:0000259" key="3">
    <source>
        <dbReference type="SMART" id="SM00460"/>
    </source>
</evidence>
<sequence>MENTNSQQLPFFEKFRQKIAAMPLPQTEESLLLRILVQGLVIVGIIATDVAAQTQMSLWAIPLSILGATWSWYRRKYPNITIKFFLAIGMLGVLFFFLINLTQNLNDSRLTLAGLLVQLQVLHSFDLPRRKDLGYSMIIGLILLGVAGTVSQTLAFAPWLLLFLILAIPTLVLDYRSRLGLKSINLSLKSLFYSPSSVPNSQGSFWQYSPLSPSRLSVILGITLLLGLGIFLVMPRFPGYQLQTFPVSSPLDADSQKFEQKNRDIINPGYAQNGQKNNQNNGGEGSPSEGTGQFNSNYYYGFNTKINQNLRGEMKPKVVLRVRSQAPGFWRALSFDYYTGQGWEISGDKDLKTINRDLWSYKFFLPSTGTYMKTKEVIQSYTAVSELPNVIPTLYSPTSLYFPAKEIAQDPQNNLRSPVGLIEGLTYTVISEVPYRNRTVLNKSPYKYSQEIKDTYLQIPSEISEKVRKKTLELISTSEKPLNSTYEAALFLTQKVKQLYRIQPDLPFFDDQEDLVEAFLFKYEGGYQDHFSTVLTMMLRSIGIPARLTVGFGAGKFNPFTGFYIVKNTDAYALTEAYFPYFGWYGFDPIPGHDLIPPSVEEDQTFGVLKQFWNWVAGWLPSPITGFFNVIWTYVIGGFLSLLLLIWEFISGSLIGVFVGLLLGIGLAFLGWLGWGQLSKLGYHRQLAKLPPMARLYQEMLGVLKGKGYPKHPAQTPLEYVEVSRQQHPSEQAEIIAEISQAYVSWRYGENTQNLEYLQQQFQALVKSLKPKNSN</sequence>
<feature type="compositionally biased region" description="Low complexity" evidence="1">
    <location>
        <begin position="272"/>
        <end position="281"/>
    </location>
</feature>
<gene>
    <name evidence="4" type="ORF">AsFPU1_0656</name>
</gene>
<dbReference type="Gene3D" id="3.10.620.30">
    <property type="match status" value="1"/>
</dbReference>
<dbReference type="InterPro" id="IPR052901">
    <property type="entry name" value="Bact_TGase-like"/>
</dbReference>
<keyword evidence="2" id="KW-1133">Transmembrane helix</keyword>
<feature type="transmembrane region" description="Helical" evidence="2">
    <location>
        <begin position="132"/>
        <end position="150"/>
    </location>
</feature>
<dbReference type="InterPro" id="IPR038765">
    <property type="entry name" value="Papain-like_cys_pep_sf"/>
</dbReference>
<dbReference type="Pfam" id="PF11992">
    <property type="entry name" value="TgpA_N"/>
    <property type="match status" value="1"/>
</dbReference>
<feature type="transmembrane region" description="Helical" evidence="2">
    <location>
        <begin position="626"/>
        <end position="647"/>
    </location>
</feature>
<name>A0A401ID81_APHSA</name>
<keyword evidence="2" id="KW-0812">Transmembrane</keyword>